<keyword evidence="16" id="KW-0472">Membrane</keyword>
<name>A0ABS4XI88_9MICC</name>
<feature type="transmembrane region" description="Helical" evidence="16">
    <location>
        <begin position="63"/>
        <end position="82"/>
    </location>
</feature>
<dbReference type="PANTHER" id="PTHR24421">
    <property type="entry name" value="NITRATE/NITRITE SENSOR PROTEIN NARX-RELATED"/>
    <property type="match status" value="1"/>
</dbReference>
<keyword evidence="16" id="KW-1133">Transmembrane helix</keyword>
<dbReference type="PANTHER" id="PTHR24421:SF62">
    <property type="entry name" value="SENSORY TRANSDUCTION HISTIDINE KINASE"/>
    <property type="match status" value="1"/>
</dbReference>
<keyword evidence="19" id="KW-1185">Reference proteome</keyword>
<keyword evidence="16" id="KW-0812">Transmembrane</keyword>
<dbReference type="CDD" id="cd16917">
    <property type="entry name" value="HATPase_UhpB-NarQ-NarX-like"/>
    <property type="match status" value="1"/>
</dbReference>
<reference evidence="18 19" key="1">
    <citation type="submission" date="2021-03" db="EMBL/GenBank/DDBJ databases">
        <title>Sequencing the genomes of 1000 actinobacteria strains.</title>
        <authorList>
            <person name="Klenk H.-P."/>
        </authorList>
    </citation>
    <scope>NUCLEOTIDE SEQUENCE [LARGE SCALE GENOMIC DNA]</scope>
    <source>
        <strain evidence="18 19">DSM 15797</strain>
    </source>
</reference>
<gene>
    <name evidence="18" type="ORF">JOF47_003687</name>
</gene>
<comment type="caution">
    <text evidence="18">The sequence shown here is derived from an EMBL/GenBank/DDBJ whole genome shotgun (WGS) entry which is preliminary data.</text>
</comment>
<evidence type="ECO:0000256" key="7">
    <source>
        <dbReference type="ARBA" id="ARBA00022490"/>
    </source>
</evidence>
<dbReference type="GO" id="GO:0016301">
    <property type="term" value="F:kinase activity"/>
    <property type="evidence" value="ECO:0007669"/>
    <property type="project" value="UniProtKB-KW"/>
</dbReference>
<evidence type="ECO:0000256" key="16">
    <source>
        <dbReference type="SAM" id="Phobius"/>
    </source>
</evidence>
<keyword evidence="11" id="KW-0408">Iron</keyword>
<evidence type="ECO:0000313" key="18">
    <source>
        <dbReference type="EMBL" id="MBP2388176.1"/>
    </source>
</evidence>
<evidence type="ECO:0000313" key="19">
    <source>
        <dbReference type="Proteomes" id="UP001296993"/>
    </source>
</evidence>
<dbReference type="PROSITE" id="PS50109">
    <property type="entry name" value="HIS_KIN"/>
    <property type="match status" value="1"/>
</dbReference>
<evidence type="ECO:0000256" key="2">
    <source>
        <dbReference type="ARBA" id="ARBA00001966"/>
    </source>
</evidence>
<dbReference type="Gene3D" id="1.20.5.1930">
    <property type="match status" value="1"/>
</dbReference>
<dbReference type="Gene3D" id="3.30.565.10">
    <property type="entry name" value="Histidine kinase-like ATPase, C-terminal domain"/>
    <property type="match status" value="1"/>
</dbReference>
<dbReference type="InterPro" id="IPR005467">
    <property type="entry name" value="His_kinase_dom"/>
</dbReference>
<feature type="transmembrane region" description="Helical" evidence="16">
    <location>
        <begin position="141"/>
        <end position="161"/>
    </location>
</feature>
<organism evidence="18 19">
    <name type="scientific">Paeniglutamicibacter kerguelensis</name>
    <dbReference type="NCBI Taxonomy" id="254788"/>
    <lineage>
        <taxon>Bacteria</taxon>
        <taxon>Bacillati</taxon>
        <taxon>Actinomycetota</taxon>
        <taxon>Actinomycetes</taxon>
        <taxon>Micrococcales</taxon>
        <taxon>Micrococcaceae</taxon>
        <taxon>Paeniglutamicibacter</taxon>
    </lineage>
</organism>
<dbReference type="EMBL" id="JAGIOF010000001">
    <property type="protein sequence ID" value="MBP2388176.1"/>
    <property type="molecule type" value="Genomic_DNA"/>
</dbReference>
<feature type="transmembrane region" description="Helical" evidence="16">
    <location>
        <begin position="102"/>
        <end position="129"/>
    </location>
</feature>
<dbReference type="InterPro" id="IPR011712">
    <property type="entry name" value="Sig_transdc_His_kin_sub3_dim/P"/>
</dbReference>
<keyword evidence="6" id="KW-0004">4Fe-4S</keyword>
<dbReference type="InterPro" id="IPR017205">
    <property type="entry name" value="Sig_transdc_His_kinase_ChrS"/>
</dbReference>
<evidence type="ECO:0000256" key="11">
    <source>
        <dbReference type="ARBA" id="ARBA00023004"/>
    </source>
</evidence>
<keyword evidence="7" id="KW-0963">Cytoplasm</keyword>
<keyword evidence="10 18" id="KW-0418">Kinase</keyword>
<dbReference type="PIRSF" id="PIRSF037434">
    <property type="entry name" value="STHK_ChrS"/>
    <property type="match status" value="1"/>
</dbReference>
<evidence type="ECO:0000256" key="6">
    <source>
        <dbReference type="ARBA" id="ARBA00022485"/>
    </source>
</evidence>
<dbReference type="Pfam" id="PF07730">
    <property type="entry name" value="HisKA_3"/>
    <property type="match status" value="1"/>
</dbReference>
<dbReference type="RefSeq" id="WP_342592835.1">
    <property type="nucleotide sequence ID" value="NZ_BAAAJY010000022.1"/>
</dbReference>
<keyword evidence="13" id="KW-0411">Iron-sulfur</keyword>
<evidence type="ECO:0000256" key="14">
    <source>
        <dbReference type="ARBA" id="ARBA00024827"/>
    </source>
</evidence>
<keyword evidence="12" id="KW-0902">Two-component regulatory system</keyword>
<dbReference type="EC" id="2.7.13.3" evidence="4"/>
<comment type="cofactor">
    <cofactor evidence="2">
        <name>[4Fe-4S] cluster</name>
        <dbReference type="ChEBI" id="CHEBI:49883"/>
    </cofactor>
</comment>
<proteinExistence type="predicted"/>
<dbReference type="Proteomes" id="UP001296993">
    <property type="component" value="Unassembled WGS sequence"/>
</dbReference>
<accession>A0ABS4XI88</accession>
<evidence type="ECO:0000256" key="10">
    <source>
        <dbReference type="ARBA" id="ARBA00022777"/>
    </source>
</evidence>
<evidence type="ECO:0000256" key="8">
    <source>
        <dbReference type="ARBA" id="ARBA00022679"/>
    </source>
</evidence>
<comment type="function">
    <text evidence="14">Member of the two-component regulatory system NreB/NreC involved in the control of dissimilatory nitrate/nitrite reduction in response to oxygen. NreB functions as a direct oxygen sensor histidine kinase which is autophosphorylated, in the absence of oxygen, probably at the conserved histidine residue, and transfers its phosphate group probably to a conserved aspartate residue of NreC. NreB/NreC activates the expression of the nitrate (narGHJI) and nitrite (nir) reductase operons, as well as the putative nitrate transporter gene narT.</text>
</comment>
<evidence type="ECO:0000256" key="15">
    <source>
        <dbReference type="ARBA" id="ARBA00030800"/>
    </source>
</evidence>
<dbReference type="InterPro" id="IPR004358">
    <property type="entry name" value="Sig_transdc_His_kin-like_C"/>
</dbReference>
<dbReference type="InterPro" id="IPR036890">
    <property type="entry name" value="HATPase_C_sf"/>
</dbReference>
<keyword evidence="9" id="KW-0479">Metal-binding</keyword>
<sequence length="437" mass="46149">MKTSNPDDLTSPGNTLADADQLPASAGDLVLRVLRVGLHVGFAALLGVGLVRMMVSEESLGRRLLAIILTGLLAALYLVGTIAEKRHFGGRAPSTVQWAKWWLGGVVVLWLLLMYLNADYSWLAFPLFFLHLHILGPRHSLIAVTLLTAVVIGAGAFHSGSLSAPQVIGPVVGAIFAVVMGMAYRALYTEGVNQRRALIELRATRAALAEEQHRAGTLSERTRLAREIHDTLAQGFSSIVLVSRSASAALAAGDTAAAAERLETIGATAAENLAEARDFVRDLTGEETGAQGLAGRLRRLCASTERTAEAAGQGFEVVFKQDGPAAALPSPVSAALWRAAQCGLANVASHARASHAVLSLGYLPDAVTLDVFDDGRGMDLDELPREPRADGTGFGLAGLRERLALLDGTLDIESAPGEGTVLAVRIPWNGTERENHA</sequence>
<evidence type="ECO:0000256" key="4">
    <source>
        <dbReference type="ARBA" id="ARBA00012438"/>
    </source>
</evidence>
<evidence type="ECO:0000256" key="3">
    <source>
        <dbReference type="ARBA" id="ARBA00004496"/>
    </source>
</evidence>
<dbReference type="InterPro" id="IPR050482">
    <property type="entry name" value="Sensor_HK_TwoCompSys"/>
</dbReference>
<evidence type="ECO:0000259" key="17">
    <source>
        <dbReference type="PROSITE" id="PS50109"/>
    </source>
</evidence>
<comment type="catalytic activity">
    <reaction evidence="1">
        <text>ATP + protein L-histidine = ADP + protein N-phospho-L-histidine.</text>
        <dbReference type="EC" id="2.7.13.3"/>
    </reaction>
</comment>
<dbReference type="Pfam" id="PF02518">
    <property type="entry name" value="HATPase_c"/>
    <property type="match status" value="1"/>
</dbReference>
<dbReference type="InterPro" id="IPR003594">
    <property type="entry name" value="HATPase_dom"/>
</dbReference>
<feature type="transmembrane region" description="Helical" evidence="16">
    <location>
        <begin position="29"/>
        <end position="51"/>
    </location>
</feature>
<feature type="transmembrane region" description="Helical" evidence="16">
    <location>
        <begin position="167"/>
        <end position="187"/>
    </location>
</feature>
<keyword evidence="8" id="KW-0808">Transferase</keyword>
<evidence type="ECO:0000256" key="9">
    <source>
        <dbReference type="ARBA" id="ARBA00022723"/>
    </source>
</evidence>
<dbReference type="SUPFAM" id="SSF55874">
    <property type="entry name" value="ATPase domain of HSP90 chaperone/DNA topoisomerase II/histidine kinase"/>
    <property type="match status" value="1"/>
</dbReference>
<evidence type="ECO:0000256" key="1">
    <source>
        <dbReference type="ARBA" id="ARBA00000085"/>
    </source>
</evidence>
<evidence type="ECO:0000256" key="12">
    <source>
        <dbReference type="ARBA" id="ARBA00023012"/>
    </source>
</evidence>
<evidence type="ECO:0000256" key="13">
    <source>
        <dbReference type="ARBA" id="ARBA00023014"/>
    </source>
</evidence>
<comment type="subcellular location">
    <subcellularLocation>
        <location evidence="3">Cytoplasm</location>
    </subcellularLocation>
</comment>
<protein>
    <recommendedName>
        <fullName evidence="5">Oxygen sensor histidine kinase NreB</fullName>
        <ecNumber evidence="4">2.7.13.3</ecNumber>
    </recommendedName>
    <alternativeName>
        <fullName evidence="15">Nitrogen regulation protein B</fullName>
    </alternativeName>
</protein>
<feature type="domain" description="Histidine kinase" evidence="17">
    <location>
        <begin position="344"/>
        <end position="430"/>
    </location>
</feature>
<evidence type="ECO:0000256" key="5">
    <source>
        <dbReference type="ARBA" id="ARBA00017322"/>
    </source>
</evidence>
<dbReference type="PRINTS" id="PR00344">
    <property type="entry name" value="BCTRLSENSOR"/>
</dbReference>